<dbReference type="GeneID" id="113404763"/>
<evidence type="ECO:0000313" key="5">
    <source>
        <dbReference type="RefSeq" id="XP_026501551.2"/>
    </source>
</evidence>
<dbReference type="InterPro" id="IPR027417">
    <property type="entry name" value="P-loop_NTPase"/>
</dbReference>
<dbReference type="Proteomes" id="UP001652626">
    <property type="component" value="Chromosome 8"/>
</dbReference>
<proteinExistence type="inferred from homology"/>
<dbReference type="Pfam" id="PF00685">
    <property type="entry name" value="Sulfotransfer_1"/>
    <property type="match status" value="1"/>
</dbReference>
<dbReference type="SUPFAM" id="SSF52540">
    <property type="entry name" value="P-loop containing nucleoside triphosphate hydrolases"/>
    <property type="match status" value="1"/>
</dbReference>
<dbReference type="RefSeq" id="XP_026501551.2">
    <property type="nucleotide sequence ID" value="XM_026645766.2"/>
</dbReference>
<dbReference type="OrthoDB" id="205623at2759"/>
<dbReference type="GO" id="GO:0008146">
    <property type="term" value="F:sulfotransferase activity"/>
    <property type="evidence" value="ECO:0007669"/>
    <property type="project" value="InterPro"/>
</dbReference>
<dbReference type="AlphaFoldDB" id="A0A8B8IYW4"/>
<dbReference type="InterPro" id="IPR000863">
    <property type="entry name" value="Sulfotransferase_dom"/>
</dbReference>
<sequence length="364" mass="43203">MNQCNLYNKLYIFHQTMVKQRKEFPHKIEDVDPKLAEELMKHYTGELTGFVRVGPKGYFFPHKYKECAAEFYNMSVKPDDIFINTFPRSGTTWTQEMIWLLQNNLDFERAKNTPLALRYPFLDFSMLVHPELEKQMFEENKQDEEKLNIVKIANMPGVEKVENVPSPRFIKSHLPLSLLPPTLLDKAKVVYVARDPRDVVVSVYHFCKMHKIHGAPDNFKTFWNYFRKGLHYYAPIFEHVKEAWNERNHPNMLFIFYEELQENLPAVVRNVASFLGKKVTNEQVQQICDHLSFNNFKHNKAVNHSLLKKINFVNTDQTFIRKGKVGSWREYFDEEMEMQADEWFTINLRDSDLVYPTFPTKCIL</sequence>
<keyword evidence="2" id="KW-0808">Transferase</keyword>
<dbReference type="PANTHER" id="PTHR11783">
    <property type="entry name" value="SULFOTRANSFERASE SULT"/>
    <property type="match status" value="1"/>
</dbReference>
<protein>
    <submittedName>
        <fullName evidence="5">Sulfotransferase 1A1-like</fullName>
    </submittedName>
</protein>
<dbReference type="OMA" id="KNEDFFR"/>
<keyword evidence="4" id="KW-1185">Reference proteome</keyword>
<feature type="domain" description="Sulfotransferase" evidence="3">
    <location>
        <begin position="78"/>
        <end position="351"/>
    </location>
</feature>
<dbReference type="Gene3D" id="3.40.50.300">
    <property type="entry name" value="P-loop containing nucleotide triphosphate hydrolases"/>
    <property type="match status" value="1"/>
</dbReference>
<comment type="similarity">
    <text evidence="1">Belongs to the sulfotransferase 1 family.</text>
</comment>
<accession>A0A8B8IYW4</accession>
<gene>
    <name evidence="5" type="primary">LOC113404763</name>
</gene>
<name>A0A8B8IYW4_VANTA</name>
<reference evidence="5" key="1">
    <citation type="submission" date="2025-08" db="UniProtKB">
        <authorList>
            <consortium name="RefSeq"/>
        </authorList>
    </citation>
    <scope>IDENTIFICATION</scope>
    <source>
        <tissue evidence="5">Whole body</tissue>
    </source>
</reference>
<organism evidence="4 5">
    <name type="scientific">Vanessa tameamea</name>
    <name type="common">Kamehameha butterfly</name>
    <dbReference type="NCBI Taxonomy" id="334116"/>
    <lineage>
        <taxon>Eukaryota</taxon>
        <taxon>Metazoa</taxon>
        <taxon>Ecdysozoa</taxon>
        <taxon>Arthropoda</taxon>
        <taxon>Hexapoda</taxon>
        <taxon>Insecta</taxon>
        <taxon>Pterygota</taxon>
        <taxon>Neoptera</taxon>
        <taxon>Endopterygota</taxon>
        <taxon>Lepidoptera</taxon>
        <taxon>Glossata</taxon>
        <taxon>Ditrysia</taxon>
        <taxon>Papilionoidea</taxon>
        <taxon>Nymphalidae</taxon>
        <taxon>Nymphalinae</taxon>
        <taxon>Vanessa</taxon>
    </lineage>
</organism>
<evidence type="ECO:0000313" key="4">
    <source>
        <dbReference type="Proteomes" id="UP001652626"/>
    </source>
</evidence>
<evidence type="ECO:0000259" key="3">
    <source>
        <dbReference type="Pfam" id="PF00685"/>
    </source>
</evidence>
<evidence type="ECO:0000256" key="2">
    <source>
        <dbReference type="ARBA" id="ARBA00022679"/>
    </source>
</evidence>
<evidence type="ECO:0000256" key="1">
    <source>
        <dbReference type="ARBA" id="ARBA00005771"/>
    </source>
</evidence>